<name>A0A4Q7VJF3_9BACT</name>
<evidence type="ECO:0000313" key="2">
    <source>
        <dbReference type="EMBL" id="RZT96224.1"/>
    </source>
</evidence>
<dbReference type="EMBL" id="SHKN01000001">
    <property type="protein sequence ID" value="RZT96224.1"/>
    <property type="molecule type" value="Genomic_DNA"/>
</dbReference>
<proteinExistence type="predicted"/>
<evidence type="ECO:0008006" key="4">
    <source>
        <dbReference type="Google" id="ProtNLM"/>
    </source>
</evidence>
<sequence length="514" mass="59933">MENTLKSILERQHFSNESSSIIEKENLLPLGLLNRLHANYPNHSAIMESRELMFKTQKHYAGLNGFREIVDILNHHGIDIGYKLERELFIQVYRFLATQFVLNAINWKNYEQDSLFQLVFPQPGMMNPQTLKAYKEAKSEEERQSLITDYIRRNTNPHDGKQQLNKPWFENDEGDLVVLEGSQHKYPQCQLIFDQTTQSCFAFCTYCFRHAQVRGDEDMFNQIDIKPVHDYLRKHKEVTDLLLTGGDGGYMPYERLKAYAMPLVEDPELIHIKTLRIGSRALSYQPDLFLTHDYQKILELFKILTDNGVQLVWMSHFSTPREVLNPTTIAAIRRLRLYGVVVKSQSPMMNHISLFTDEKGKVDIERSAQNWIDLGNIFAMLSVGFHSIYCARPTGEHHYFTVPLSEINKVFCKIYRSLPSINRPSRYITMTSSAGKISILGTLDIQGQKVFALKFNESRNMEWMDPVFLAKYDEKENTLEKLIPFEGEKHFFEDELIEIENEKQEALGRRLNKL</sequence>
<dbReference type="InterPro" id="IPR013785">
    <property type="entry name" value="Aldolase_TIM"/>
</dbReference>
<dbReference type="GO" id="GO:0051539">
    <property type="term" value="F:4 iron, 4 sulfur cluster binding"/>
    <property type="evidence" value="ECO:0007669"/>
    <property type="project" value="UniProtKB-KW"/>
</dbReference>
<evidence type="ECO:0000256" key="1">
    <source>
        <dbReference type="ARBA" id="ARBA00022485"/>
    </source>
</evidence>
<gene>
    <name evidence="2" type="ORF">EV201_0860</name>
</gene>
<dbReference type="RefSeq" id="WP_130306127.1">
    <property type="nucleotide sequence ID" value="NZ_SHKN01000001.1"/>
</dbReference>
<keyword evidence="3" id="KW-1185">Reference proteome</keyword>
<dbReference type="PANTHER" id="PTHR30538">
    <property type="entry name" value="LYSINE 2,3-AMINOMUTASE-RELATED"/>
    <property type="match status" value="1"/>
</dbReference>
<accession>A0A4Q7VJF3</accession>
<dbReference type="InterPro" id="IPR003739">
    <property type="entry name" value="Lys_aminomutase/Glu_NH3_mut"/>
</dbReference>
<keyword evidence="1" id="KW-0408">Iron</keyword>
<comment type="caution">
    <text evidence="2">The sequence shown here is derived from an EMBL/GenBank/DDBJ whole genome shotgun (WGS) entry which is preliminary data.</text>
</comment>
<dbReference type="Proteomes" id="UP000293562">
    <property type="component" value="Unassembled WGS sequence"/>
</dbReference>
<keyword evidence="1" id="KW-0479">Metal-binding</keyword>
<dbReference type="OrthoDB" id="9768064at2"/>
<evidence type="ECO:0000313" key="3">
    <source>
        <dbReference type="Proteomes" id="UP000293562"/>
    </source>
</evidence>
<reference evidence="2 3" key="1">
    <citation type="submission" date="2019-02" db="EMBL/GenBank/DDBJ databases">
        <title>Genomic Encyclopedia of Type Strains, Phase IV (KMG-IV): sequencing the most valuable type-strain genomes for metagenomic binning, comparative biology and taxonomic classification.</title>
        <authorList>
            <person name="Goeker M."/>
        </authorList>
    </citation>
    <scope>NUCLEOTIDE SEQUENCE [LARGE SCALE GENOMIC DNA]</scope>
    <source>
        <strain evidence="2 3">DSM 28825</strain>
    </source>
</reference>
<keyword evidence="1" id="KW-0411">Iron-sulfur</keyword>
<dbReference type="Gene3D" id="3.20.20.70">
    <property type="entry name" value="Aldolase class I"/>
    <property type="match status" value="1"/>
</dbReference>
<organism evidence="2 3">
    <name type="scientific">Ancylomarina subtilis</name>
    <dbReference type="NCBI Taxonomy" id="1639035"/>
    <lineage>
        <taxon>Bacteria</taxon>
        <taxon>Pseudomonadati</taxon>
        <taxon>Bacteroidota</taxon>
        <taxon>Bacteroidia</taxon>
        <taxon>Marinilabiliales</taxon>
        <taxon>Marinifilaceae</taxon>
        <taxon>Ancylomarina</taxon>
    </lineage>
</organism>
<keyword evidence="1" id="KW-0004">4Fe-4S</keyword>
<dbReference type="PANTHER" id="PTHR30538:SF0">
    <property type="entry name" value="L-LYSINE 2,3-AMINOMUTASE AQ_1632-RELATED"/>
    <property type="match status" value="1"/>
</dbReference>
<dbReference type="AlphaFoldDB" id="A0A4Q7VJF3"/>
<protein>
    <recommendedName>
        <fullName evidence="4">L-lysine 2,3-aminomutase</fullName>
    </recommendedName>
</protein>